<dbReference type="EMBL" id="JACCKB010000001">
    <property type="protein sequence ID" value="NYZ64495.1"/>
    <property type="molecule type" value="Genomic_DNA"/>
</dbReference>
<evidence type="ECO:0000256" key="1">
    <source>
        <dbReference type="SAM" id="Phobius"/>
    </source>
</evidence>
<evidence type="ECO:0000313" key="2">
    <source>
        <dbReference type="EMBL" id="NYZ64495.1"/>
    </source>
</evidence>
<protein>
    <recommendedName>
        <fullName evidence="4">Lipoprotein</fullName>
    </recommendedName>
</protein>
<gene>
    <name evidence="2" type="ORF">H0A36_00655</name>
</gene>
<evidence type="ECO:0000313" key="3">
    <source>
        <dbReference type="Proteomes" id="UP000569732"/>
    </source>
</evidence>
<sequence>METPRLLIERKHFVYMNNFFYLMIFIIIILFSYGCKKDPSANTPEYLDAHGIKKEEENIIRIENIAFKIPADIPMNVYTVGDIKSGQTDTLTVYLDFSYLLEHTWDGGILAPWMVRVEMEKFLYENPKNSDFRLQANKWSKEIDNTELGLTEFHSKNYRGGWGYISYQSSVKQVATPLGGPVQFRCTGYPIGKIDTCWGGYQHPNGFYVSYFISNELLPYWREIHQNVVRKVNSLIIE</sequence>
<keyword evidence="1" id="KW-1133">Transmembrane helix</keyword>
<keyword evidence="1" id="KW-0812">Transmembrane</keyword>
<keyword evidence="1" id="KW-0472">Membrane</keyword>
<feature type="transmembrane region" description="Helical" evidence="1">
    <location>
        <begin position="12"/>
        <end position="33"/>
    </location>
</feature>
<accession>A0A853I5J4</accession>
<proteinExistence type="predicted"/>
<dbReference type="RefSeq" id="WP_180566527.1">
    <property type="nucleotide sequence ID" value="NZ_JACCKB010000001.1"/>
</dbReference>
<evidence type="ECO:0008006" key="4">
    <source>
        <dbReference type="Google" id="ProtNLM"/>
    </source>
</evidence>
<dbReference type="Proteomes" id="UP000569732">
    <property type="component" value="Unassembled WGS sequence"/>
</dbReference>
<keyword evidence="3" id="KW-1185">Reference proteome</keyword>
<comment type="caution">
    <text evidence="2">The sequence shown here is derived from an EMBL/GenBank/DDBJ whole genome shotgun (WGS) entry which is preliminary data.</text>
</comment>
<dbReference type="PROSITE" id="PS51257">
    <property type="entry name" value="PROKAR_LIPOPROTEIN"/>
    <property type="match status" value="1"/>
</dbReference>
<name>A0A853I5J4_9GAMM</name>
<dbReference type="AlphaFoldDB" id="A0A853I5J4"/>
<reference evidence="2 3" key="1">
    <citation type="submission" date="2020-07" db="EMBL/GenBank/DDBJ databases">
        <title>Endozoicomonas sp. nov., isolated from sediment.</title>
        <authorList>
            <person name="Gu T."/>
        </authorList>
    </citation>
    <scope>NUCLEOTIDE SEQUENCE [LARGE SCALE GENOMIC DNA]</scope>
    <source>
        <strain evidence="2 3">SM1973</strain>
    </source>
</reference>
<organism evidence="2 3">
    <name type="scientific">Spartinivicinus marinus</name>
    <dbReference type="NCBI Taxonomy" id="2994442"/>
    <lineage>
        <taxon>Bacteria</taxon>
        <taxon>Pseudomonadati</taxon>
        <taxon>Pseudomonadota</taxon>
        <taxon>Gammaproteobacteria</taxon>
        <taxon>Oceanospirillales</taxon>
        <taxon>Zooshikellaceae</taxon>
        <taxon>Spartinivicinus</taxon>
    </lineage>
</organism>